<dbReference type="OrthoDB" id="108212at2759"/>
<protein>
    <submittedName>
        <fullName evidence="1">Unnamed protein product</fullName>
    </submittedName>
</protein>
<dbReference type="Proteomes" id="UP001165083">
    <property type="component" value="Unassembled WGS sequence"/>
</dbReference>
<dbReference type="AlphaFoldDB" id="A0A9W6WKC9"/>
<evidence type="ECO:0000313" key="2">
    <source>
        <dbReference type="Proteomes" id="UP001165083"/>
    </source>
</evidence>
<reference evidence="1" key="1">
    <citation type="submission" date="2023-04" db="EMBL/GenBank/DDBJ databases">
        <title>Phytophthora lilii NBRC 32176.</title>
        <authorList>
            <person name="Ichikawa N."/>
            <person name="Sato H."/>
            <person name="Tonouchi N."/>
        </authorList>
    </citation>
    <scope>NUCLEOTIDE SEQUENCE</scope>
    <source>
        <strain evidence="1">NBRC 32176</strain>
    </source>
</reference>
<proteinExistence type="predicted"/>
<evidence type="ECO:0000313" key="1">
    <source>
        <dbReference type="EMBL" id="GMF16654.1"/>
    </source>
</evidence>
<dbReference type="EMBL" id="BSXW01000257">
    <property type="protein sequence ID" value="GMF16654.1"/>
    <property type="molecule type" value="Genomic_DNA"/>
</dbReference>
<organism evidence="1 2">
    <name type="scientific">Phytophthora lilii</name>
    <dbReference type="NCBI Taxonomy" id="2077276"/>
    <lineage>
        <taxon>Eukaryota</taxon>
        <taxon>Sar</taxon>
        <taxon>Stramenopiles</taxon>
        <taxon>Oomycota</taxon>
        <taxon>Peronosporomycetes</taxon>
        <taxon>Peronosporales</taxon>
        <taxon>Peronosporaceae</taxon>
        <taxon>Phytophthora</taxon>
    </lineage>
</organism>
<name>A0A9W6WKC9_9STRA</name>
<accession>A0A9W6WKC9</accession>
<keyword evidence="2" id="KW-1185">Reference proteome</keyword>
<comment type="caution">
    <text evidence="1">The sequence shown here is derived from an EMBL/GenBank/DDBJ whole genome shotgun (WGS) entry which is preliminary data.</text>
</comment>
<gene>
    <name evidence="1" type="ORF">Plil01_000596700</name>
</gene>
<sequence>MTVTEKRARKLQKHRINMVEFRVKKKEELNSLKSEHSRLERAMKHVVAYAQTQILHEDVWFRDGYHIKWKMLRQLIITTEVLRKQNTKFGIEIQRHEAFRDVVSAGYHSTGSTKKSILPGGEEVDGRWVSFIDGTPSFYFHPLSAENIRTAPNPLDAECMVSLSEPSLTDKFLGWSVSRDLNLSMNTQGSFRARFTKRVQCSVDTAYKLVCDPGQNFRALLATPVDWSFHRYPDTTTQVLQEIGPNCRVMVQNISSPTILRYLFLERTEQNTLPDGRRKLGYSITVTDSIANKMSRNSKATVDWADKGWAYFTFTEVDEASVDVVYEQWASCENPAGASTFQLQWAEFLLQWEQTATPFSLLW</sequence>